<dbReference type="SUPFAM" id="SSF52540">
    <property type="entry name" value="P-loop containing nucleoside triphosphate hydrolases"/>
    <property type="match status" value="1"/>
</dbReference>
<sequence length="249" mass="28371">MRWIVALRRISYARKYRRRHPGVPVPSEVLYYLHIGKTGGTFFKKTTKDSGSFTHEPMLLIPLGHNLLHSHLPKGSRFILGTRDPATRFVSGFLSRRRRGVSGRNRQSRAEQVAFARFESPNALAEALSAQDPATRKAAEKAMRDIRHVNEPHVHWFPDRDRLAEDIAAGRVYRVRQEALIPDMRAVFRATGFEVAPDKLEERPRAHVAPDNEDKFLSAEAEANLRKYYAADYTFLEWLDARGLPGASA</sequence>
<dbReference type="EMBL" id="FOTQ01000007">
    <property type="protein sequence ID" value="SFM42901.1"/>
    <property type="molecule type" value="Genomic_DNA"/>
</dbReference>
<name>A0A1I4QS87_9RHOB</name>
<protein>
    <recommendedName>
        <fullName evidence="3">Sulfotransferase family protein</fullName>
    </recommendedName>
</protein>
<organism evidence="1 2">
    <name type="scientific">Shimia aestuarii</name>
    <dbReference type="NCBI Taxonomy" id="254406"/>
    <lineage>
        <taxon>Bacteria</taxon>
        <taxon>Pseudomonadati</taxon>
        <taxon>Pseudomonadota</taxon>
        <taxon>Alphaproteobacteria</taxon>
        <taxon>Rhodobacterales</taxon>
        <taxon>Roseobacteraceae</taxon>
    </lineage>
</organism>
<reference evidence="1 2" key="1">
    <citation type="submission" date="2016-10" db="EMBL/GenBank/DDBJ databases">
        <authorList>
            <person name="de Groot N.N."/>
        </authorList>
    </citation>
    <scope>NUCLEOTIDE SEQUENCE [LARGE SCALE GENOMIC DNA]</scope>
    <source>
        <strain evidence="1 2">DSM 15283</strain>
    </source>
</reference>
<gene>
    <name evidence="1" type="ORF">SAMN04488042_107107</name>
</gene>
<proteinExistence type="predicted"/>
<dbReference type="Gene3D" id="3.40.50.300">
    <property type="entry name" value="P-loop containing nucleotide triphosphate hydrolases"/>
    <property type="match status" value="1"/>
</dbReference>
<dbReference type="STRING" id="254406.SAMN04488042_107107"/>
<dbReference type="InterPro" id="IPR027417">
    <property type="entry name" value="P-loop_NTPase"/>
</dbReference>
<evidence type="ECO:0000313" key="2">
    <source>
        <dbReference type="Proteomes" id="UP000199144"/>
    </source>
</evidence>
<evidence type="ECO:0008006" key="3">
    <source>
        <dbReference type="Google" id="ProtNLM"/>
    </source>
</evidence>
<dbReference type="AlphaFoldDB" id="A0A1I4QS87"/>
<dbReference type="Proteomes" id="UP000199144">
    <property type="component" value="Unassembled WGS sequence"/>
</dbReference>
<keyword evidence="2" id="KW-1185">Reference proteome</keyword>
<accession>A0A1I4QS87</accession>
<evidence type="ECO:0000313" key="1">
    <source>
        <dbReference type="EMBL" id="SFM42901.1"/>
    </source>
</evidence>
<dbReference type="OrthoDB" id="7062404at2"/>
<dbReference type="RefSeq" id="WP_093094819.1">
    <property type="nucleotide sequence ID" value="NZ_FOTQ01000007.1"/>
</dbReference>